<proteinExistence type="predicted"/>
<feature type="non-terminal residue" evidence="1">
    <location>
        <position position="116"/>
    </location>
</feature>
<reference evidence="1" key="1">
    <citation type="submission" date="2021-02" db="EMBL/GenBank/DDBJ databases">
        <authorList>
            <person name="Dougan E. K."/>
            <person name="Rhodes N."/>
            <person name="Thang M."/>
            <person name="Chan C."/>
        </authorList>
    </citation>
    <scope>NUCLEOTIDE SEQUENCE</scope>
</reference>
<evidence type="ECO:0000313" key="1">
    <source>
        <dbReference type="EMBL" id="CAE8586280.1"/>
    </source>
</evidence>
<protein>
    <submittedName>
        <fullName evidence="1">Uncharacterized protein</fullName>
    </submittedName>
</protein>
<sequence length="116" mass="12641">VLCTQLREVDFQPPKVEPPRYKVALGEASIEVSGHEDGGKEQYRELWARVGATSTDVVALELQSEVPAPKAARSGLWIFSGKRFARVLTPCRGTALVAGTCCQSLSQLQKLRGKSE</sequence>
<gene>
    <name evidence="1" type="ORF">PGLA1383_LOCUS5156</name>
</gene>
<dbReference type="EMBL" id="CAJNNV010001990">
    <property type="protein sequence ID" value="CAE8586280.1"/>
    <property type="molecule type" value="Genomic_DNA"/>
</dbReference>
<comment type="caution">
    <text evidence="1">The sequence shown here is derived from an EMBL/GenBank/DDBJ whole genome shotgun (WGS) entry which is preliminary data.</text>
</comment>
<dbReference type="AlphaFoldDB" id="A0A813DC74"/>
<name>A0A813DC74_POLGL</name>
<keyword evidence="2" id="KW-1185">Reference proteome</keyword>
<dbReference type="Proteomes" id="UP000654075">
    <property type="component" value="Unassembled WGS sequence"/>
</dbReference>
<evidence type="ECO:0000313" key="2">
    <source>
        <dbReference type="Proteomes" id="UP000654075"/>
    </source>
</evidence>
<organism evidence="1 2">
    <name type="scientific">Polarella glacialis</name>
    <name type="common">Dinoflagellate</name>
    <dbReference type="NCBI Taxonomy" id="89957"/>
    <lineage>
        <taxon>Eukaryota</taxon>
        <taxon>Sar</taxon>
        <taxon>Alveolata</taxon>
        <taxon>Dinophyceae</taxon>
        <taxon>Suessiales</taxon>
        <taxon>Suessiaceae</taxon>
        <taxon>Polarella</taxon>
    </lineage>
</organism>
<accession>A0A813DC74</accession>
<feature type="non-terminal residue" evidence="1">
    <location>
        <position position="1"/>
    </location>
</feature>